<keyword evidence="3" id="KW-1185">Reference proteome</keyword>
<evidence type="ECO:0000256" key="1">
    <source>
        <dbReference type="SAM" id="Phobius"/>
    </source>
</evidence>
<dbReference type="EMBL" id="SMKO01000012">
    <property type="protein sequence ID" value="TDD10399.1"/>
    <property type="molecule type" value="Genomic_DNA"/>
</dbReference>
<dbReference type="RefSeq" id="WP_132593494.1">
    <property type="nucleotide sequence ID" value="NZ_SMKO01000012.1"/>
</dbReference>
<feature type="transmembrane region" description="Helical" evidence="1">
    <location>
        <begin position="21"/>
        <end position="40"/>
    </location>
</feature>
<gene>
    <name evidence="2" type="ORF">E1292_07790</name>
</gene>
<accession>A0A4R4VWC6</accession>
<dbReference type="AlphaFoldDB" id="A0A4R4VWC6"/>
<reference evidence="2 3" key="1">
    <citation type="submission" date="2019-03" db="EMBL/GenBank/DDBJ databases">
        <title>Draft genome sequences of novel Actinobacteria.</title>
        <authorList>
            <person name="Sahin N."/>
            <person name="Ay H."/>
            <person name="Saygin H."/>
        </authorList>
    </citation>
    <scope>NUCLEOTIDE SEQUENCE [LARGE SCALE GENOMIC DNA]</scope>
    <source>
        <strain evidence="2 3">KC310</strain>
    </source>
</reference>
<sequence>MRSGPDTRILFPTRKAAGAELMIYLGWTLPWLPLGIVSLGERFELWYVRDAVFMVLDEAGRHLPLPGFAQGGWLAVMIYLMALSLAIGLMWRILFRLRAATWLQGTVLTIREWRTRRCDLADADVSIASIPFRGLVGLRLFHLLARDRRTGEQLRLTVRGSDGPLSHETLLALADAVDADDDAARSTAAKLRDLAKDSTNRMPEA</sequence>
<keyword evidence="1" id="KW-1133">Transmembrane helix</keyword>
<organism evidence="2 3">
    <name type="scientific">Nonomuraea deserti</name>
    <dbReference type="NCBI Taxonomy" id="1848322"/>
    <lineage>
        <taxon>Bacteria</taxon>
        <taxon>Bacillati</taxon>
        <taxon>Actinomycetota</taxon>
        <taxon>Actinomycetes</taxon>
        <taxon>Streptosporangiales</taxon>
        <taxon>Streptosporangiaceae</taxon>
        <taxon>Nonomuraea</taxon>
    </lineage>
</organism>
<dbReference type="Proteomes" id="UP000295258">
    <property type="component" value="Unassembled WGS sequence"/>
</dbReference>
<proteinExistence type="predicted"/>
<keyword evidence="1" id="KW-0472">Membrane</keyword>
<evidence type="ECO:0000313" key="3">
    <source>
        <dbReference type="Proteomes" id="UP000295258"/>
    </source>
</evidence>
<keyword evidence="1" id="KW-0812">Transmembrane</keyword>
<protein>
    <submittedName>
        <fullName evidence="2">Uncharacterized protein</fullName>
    </submittedName>
</protein>
<name>A0A4R4VWC6_9ACTN</name>
<comment type="caution">
    <text evidence="2">The sequence shown here is derived from an EMBL/GenBank/DDBJ whole genome shotgun (WGS) entry which is preliminary data.</text>
</comment>
<feature type="transmembrane region" description="Helical" evidence="1">
    <location>
        <begin position="73"/>
        <end position="94"/>
    </location>
</feature>
<evidence type="ECO:0000313" key="2">
    <source>
        <dbReference type="EMBL" id="TDD10399.1"/>
    </source>
</evidence>